<accession>A0AAX2REP7</accession>
<dbReference type="Proteomes" id="UP000298234">
    <property type="component" value="Unassembled WGS sequence"/>
</dbReference>
<evidence type="ECO:0008006" key="3">
    <source>
        <dbReference type="Google" id="ProtNLM"/>
    </source>
</evidence>
<dbReference type="EMBL" id="SNSQ01000054">
    <property type="protein sequence ID" value="TEU37209.1"/>
    <property type="molecule type" value="Genomic_DNA"/>
</dbReference>
<reference evidence="1 2" key="1">
    <citation type="submission" date="2019-03" db="EMBL/GenBank/DDBJ databases">
        <title>Burkholderia cepacia outbreak.</title>
        <authorList>
            <person name="Farzana R."/>
            <person name="Walsh T.R."/>
        </authorList>
    </citation>
    <scope>NUCLEOTIDE SEQUENCE [LARGE SCALE GENOMIC DNA]</scope>
    <source>
        <strain evidence="2">d13</strain>
    </source>
</reference>
<evidence type="ECO:0000313" key="1">
    <source>
        <dbReference type="EMBL" id="TEU37209.1"/>
    </source>
</evidence>
<sequence>MEQIRPPSSHAVAVYFNGGIAYCFDRAPRNMRSIDDVTRALEQIVWQSKADCSVPIYARRDGFLIFDFDKCADFSHRTGGADVQAANEQQQMNRLRYQYVNAFLMGVHSGLSETMNTGTPVQSPLNGLNWCKAVANDGQWLITDSLAQPVNGSNFLARDLQVDVLDHAVRVIAQCEELFDDGHKILELCLIAGNQYALHQFESAHLIAWSVIEKSLNKMWAKLLHDLNSANGGHTSINRDRRDLLTGRDYTASIVTQQLSLHKIIDDDMLFRLDEARRTRNSFAHSLKPVTWEDAGRALKTANDILSKVIGIRVYCQAAVSWRN</sequence>
<dbReference type="RefSeq" id="WP_134257351.1">
    <property type="nucleotide sequence ID" value="NZ_SNSG01000001.1"/>
</dbReference>
<proteinExistence type="predicted"/>
<gene>
    <name evidence="1" type="ORF">E3D37_33970</name>
</gene>
<organism evidence="1 2">
    <name type="scientific">Burkholderia cepacia</name>
    <name type="common">Pseudomonas cepacia</name>
    <dbReference type="NCBI Taxonomy" id="292"/>
    <lineage>
        <taxon>Bacteria</taxon>
        <taxon>Pseudomonadati</taxon>
        <taxon>Pseudomonadota</taxon>
        <taxon>Betaproteobacteria</taxon>
        <taxon>Burkholderiales</taxon>
        <taxon>Burkholderiaceae</taxon>
        <taxon>Burkholderia</taxon>
        <taxon>Burkholderia cepacia complex</taxon>
    </lineage>
</organism>
<protein>
    <recommendedName>
        <fullName evidence="3">HEPN domain-containing protein</fullName>
    </recommendedName>
</protein>
<name>A0AAX2REP7_BURCE</name>
<dbReference type="AlphaFoldDB" id="A0AAX2REP7"/>
<evidence type="ECO:0000313" key="2">
    <source>
        <dbReference type="Proteomes" id="UP000298234"/>
    </source>
</evidence>
<comment type="caution">
    <text evidence="1">The sequence shown here is derived from an EMBL/GenBank/DDBJ whole genome shotgun (WGS) entry which is preliminary data.</text>
</comment>